<protein>
    <submittedName>
        <fullName evidence="1">Uncharacterized protein</fullName>
    </submittedName>
</protein>
<dbReference type="EMBL" id="QSRD01000208">
    <property type="protein sequence ID" value="RGK88718.1"/>
    <property type="molecule type" value="Genomic_DNA"/>
</dbReference>
<proteinExistence type="predicted"/>
<gene>
    <name evidence="1" type="ORF">DXC89_12030</name>
</gene>
<evidence type="ECO:0000313" key="1">
    <source>
        <dbReference type="EMBL" id="RGK88718.1"/>
    </source>
</evidence>
<comment type="caution">
    <text evidence="1">The sequence shown here is derived from an EMBL/GenBank/DDBJ whole genome shotgun (WGS) entry which is preliminary data.</text>
</comment>
<reference evidence="1 2" key="1">
    <citation type="submission" date="2018-08" db="EMBL/GenBank/DDBJ databases">
        <title>A genome reference for cultivated species of the human gut microbiota.</title>
        <authorList>
            <person name="Zou Y."/>
            <person name="Xue W."/>
            <person name="Luo G."/>
        </authorList>
    </citation>
    <scope>NUCLEOTIDE SEQUENCE [LARGE SCALE GENOMIC DNA]</scope>
    <source>
        <strain evidence="1 2">TF09-12</strain>
    </source>
</reference>
<sequence length="126" mass="14955">MYLHEEFSKQMREQIIGIKGGKLSDYKRKYVPTSDNVPIFFYYICDTNAYVPTSDNVPIFFYYICDTNAYEKLKESATMEGFSETPYKSLIRLTNKNVHQEIFTYQTLIINAKRRNKIFFKKLGIE</sequence>
<accession>A0A3E4Q873</accession>
<dbReference type="AlphaFoldDB" id="A0A3E4Q873"/>
<evidence type="ECO:0000313" key="2">
    <source>
        <dbReference type="Proteomes" id="UP000260835"/>
    </source>
</evidence>
<name>A0A3E4Q873_9BACT</name>
<organism evidence="1 2">
    <name type="scientific">Prevotella disiens</name>
    <dbReference type="NCBI Taxonomy" id="28130"/>
    <lineage>
        <taxon>Bacteria</taxon>
        <taxon>Pseudomonadati</taxon>
        <taxon>Bacteroidota</taxon>
        <taxon>Bacteroidia</taxon>
        <taxon>Bacteroidales</taxon>
        <taxon>Prevotellaceae</taxon>
        <taxon>Prevotella</taxon>
    </lineage>
</organism>
<dbReference type="Proteomes" id="UP000260835">
    <property type="component" value="Unassembled WGS sequence"/>
</dbReference>